<dbReference type="GO" id="GO:0008233">
    <property type="term" value="F:peptidase activity"/>
    <property type="evidence" value="ECO:0007669"/>
    <property type="project" value="UniProtKB-UniRule"/>
</dbReference>
<dbReference type="PANTHER" id="PTHR13085:SF0">
    <property type="entry name" value="SIGNAL PEPTIDASE COMPLEX SUBUNIT 2"/>
    <property type="match status" value="1"/>
</dbReference>
<dbReference type="OrthoDB" id="29558at2759"/>
<evidence type="ECO:0000313" key="11">
    <source>
        <dbReference type="Proteomes" id="UP000230750"/>
    </source>
</evidence>
<keyword evidence="4" id="KW-0812">Transmembrane</keyword>
<organism evidence="10 11">
    <name type="scientific">Stichopus japonicus</name>
    <name type="common">Sea cucumber</name>
    <dbReference type="NCBI Taxonomy" id="307972"/>
    <lineage>
        <taxon>Eukaryota</taxon>
        <taxon>Metazoa</taxon>
        <taxon>Echinodermata</taxon>
        <taxon>Eleutherozoa</taxon>
        <taxon>Echinozoa</taxon>
        <taxon>Holothuroidea</taxon>
        <taxon>Aspidochirotacea</taxon>
        <taxon>Aspidochirotida</taxon>
        <taxon>Stichopodidae</taxon>
        <taxon>Apostichopus</taxon>
    </lineage>
</organism>
<dbReference type="EMBL" id="MRZV01000785">
    <property type="protein sequence ID" value="PIK44301.1"/>
    <property type="molecule type" value="Genomic_DNA"/>
</dbReference>
<dbReference type="Proteomes" id="UP000230750">
    <property type="component" value="Unassembled WGS sequence"/>
</dbReference>
<keyword evidence="7" id="KW-0472">Membrane</keyword>
<reference evidence="10 11" key="1">
    <citation type="journal article" date="2017" name="PLoS Biol.">
        <title>The sea cucumber genome provides insights into morphological evolution and visceral regeneration.</title>
        <authorList>
            <person name="Zhang X."/>
            <person name="Sun L."/>
            <person name="Yuan J."/>
            <person name="Sun Y."/>
            <person name="Gao Y."/>
            <person name="Zhang L."/>
            <person name="Li S."/>
            <person name="Dai H."/>
            <person name="Hamel J.F."/>
            <person name="Liu C."/>
            <person name="Yu Y."/>
            <person name="Liu S."/>
            <person name="Lin W."/>
            <person name="Guo K."/>
            <person name="Jin S."/>
            <person name="Xu P."/>
            <person name="Storey K.B."/>
            <person name="Huan P."/>
            <person name="Zhang T."/>
            <person name="Zhou Y."/>
            <person name="Zhang J."/>
            <person name="Lin C."/>
            <person name="Li X."/>
            <person name="Xing L."/>
            <person name="Huo D."/>
            <person name="Sun M."/>
            <person name="Wang L."/>
            <person name="Mercier A."/>
            <person name="Li F."/>
            <person name="Yang H."/>
            <person name="Xiang J."/>
        </authorList>
    </citation>
    <scope>NUCLEOTIDE SEQUENCE [LARGE SCALE GENOMIC DNA]</scope>
    <source>
        <strain evidence="10">Shaxun</strain>
        <tissue evidence="10">Muscle</tissue>
    </source>
</reference>
<comment type="caution">
    <text evidence="10">The sequence shown here is derived from an EMBL/GenBank/DDBJ whole genome shotgun (WGS) entry which is preliminary data.</text>
</comment>
<comment type="similarity">
    <text evidence="2 9">Belongs to the SPCS2 family.</text>
</comment>
<dbReference type="InterPro" id="IPR009582">
    <property type="entry name" value="Spc2/SPCS2"/>
</dbReference>
<evidence type="ECO:0000256" key="7">
    <source>
        <dbReference type="ARBA" id="ARBA00023136"/>
    </source>
</evidence>
<evidence type="ECO:0000313" key="10">
    <source>
        <dbReference type="EMBL" id="PIK44301.1"/>
    </source>
</evidence>
<comment type="function">
    <text evidence="8 9">Component of the signal peptidase complex (SPC) which catalyzes the cleavage of N-terminal signal sequences from nascent proteins as they are translocated into the lumen of the endoplasmic reticulum. Enhances the enzymatic activity of SPC and facilitates the interactions between different components of the translocation site.</text>
</comment>
<dbReference type="AlphaFoldDB" id="A0A2G8K8G2"/>
<keyword evidence="11" id="KW-1185">Reference proteome</keyword>
<comment type="subcellular location">
    <subcellularLocation>
        <location evidence="1 9">Endoplasmic reticulum membrane</location>
        <topology evidence="1 9">Multi-pass membrane protein</topology>
    </subcellularLocation>
</comment>
<gene>
    <name evidence="10" type="ORF">BSL78_18839</name>
</gene>
<name>A0A2G8K8G2_STIJA</name>
<keyword evidence="6" id="KW-1133">Transmembrane helix</keyword>
<protein>
    <recommendedName>
        <fullName evidence="3 9">Signal peptidase complex subunit 2</fullName>
    </recommendedName>
</protein>
<evidence type="ECO:0000256" key="4">
    <source>
        <dbReference type="ARBA" id="ARBA00022692"/>
    </source>
</evidence>
<keyword evidence="5 9" id="KW-0256">Endoplasmic reticulum</keyword>
<dbReference type="GO" id="GO:0005787">
    <property type="term" value="C:signal peptidase complex"/>
    <property type="evidence" value="ECO:0007669"/>
    <property type="project" value="UniProtKB-UniRule"/>
</dbReference>
<evidence type="ECO:0000256" key="8">
    <source>
        <dbReference type="ARBA" id="ARBA00045608"/>
    </source>
</evidence>
<evidence type="ECO:0000256" key="5">
    <source>
        <dbReference type="ARBA" id="ARBA00022824"/>
    </source>
</evidence>
<sequence>MVICPILSDNPDVFSPTQSNKTVRITEARTLSFQKSVMCPIIRTLKAKLCFYSKAILEAVLLSAAKRLKPSDNPDGINFQYRVVFLLQTKSKAQSFVRVSCQNGRDGTVPPHGGIENREFVNEKCFWIKPDRNRIIQYDYLHDNYPISVTSAMSDKGVEDVFKWSEDGKPVKVDKWNATTVKNALDDAVRMIMTKHFKYDENHTLMDQRLVICTVACLFAATALVYDFLRPFPESRLVLLVCVVSYPLLQIVDVKF</sequence>
<evidence type="ECO:0000256" key="3">
    <source>
        <dbReference type="ARBA" id="ARBA00017057"/>
    </source>
</evidence>
<evidence type="ECO:0000256" key="6">
    <source>
        <dbReference type="ARBA" id="ARBA00022989"/>
    </source>
</evidence>
<accession>A0A2G8K8G2</accession>
<dbReference type="GO" id="GO:0045047">
    <property type="term" value="P:protein targeting to ER"/>
    <property type="evidence" value="ECO:0007669"/>
    <property type="project" value="TreeGrafter"/>
</dbReference>
<proteinExistence type="inferred from homology"/>
<evidence type="ECO:0000256" key="2">
    <source>
        <dbReference type="ARBA" id="ARBA00007324"/>
    </source>
</evidence>
<dbReference type="GO" id="GO:0006465">
    <property type="term" value="P:signal peptide processing"/>
    <property type="evidence" value="ECO:0007669"/>
    <property type="project" value="UniProtKB-UniRule"/>
</dbReference>
<evidence type="ECO:0000256" key="1">
    <source>
        <dbReference type="ARBA" id="ARBA00004477"/>
    </source>
</evidence>
<dbReference type="Pfam" id="PF06703">
    <property type="entry name" value="SPC25"/>
    <property type="match status" value="1"/>
</dbReference>
<evidence type="ECO:0000256" key="9">
    <source>
        <dbReference type="RuleBase" id="RU368033"/>
    </source>
</evidence>
<dbReference type="PANTHER" id="PTHR13085">
    <property type="entry name" value="MICROSOMAL SIGNAL PEPTIDASE 25 KDA SUBUNIT"/>
    <property type="match status" value="1"/>
</dbReference>
<dbReference type="STRING" id="307972.A0A2G8K8G2"/>